<comment type="caution">
    <text evidence="2">The sequence shown here is derived from an EMBL/GenBank/DDBJ whole genome shotgun (WGS) entry which is preliminary data.</text>
</comment>
<dbReference type="InterPro" id="IPR029024">
    <property type="entry name" value="TerB-like"/>
</dbReference>
<accession>A0A8J3DP66</accession>
<gene>
    <name evidence="2" type="ORF">GCM10016234_13670</name>
</gene>
<evidence type="ECO:0000313" key="2">
    <source>
        <dbReference type="EMBL" id="GHD11014.1"/>
    </source>
</evidence>
<reference evidence="2" key="2">
    <citation type="submission" date="2020-09" db="EMBL/GenBank/DDBJ databases">
        <authorList>
            <person name="Sun Q."/>
            <person name="Kim S."/>
        </authorList>
    </citation>
    <scope>NUCLEOTIDE SEQUENCE</scope>
    <source>
        <strain evidence="2">KCTC 42249</strain>
    </source>
</reference>
<dbReference type="InterPro" id="IPR036869">
    <property type="entry name" value="J_dom_sf"/>
</dbReference>
<reference evidence="2" key="1">
    <citation type="journal article" date="2014" name="Int. J. Syst. Evol. Microbiol.">
        <title>Complete genome sequence of Corynebacterium casei LMG S-19264T (=DSM 44701T), isolated from a smear-ripened cheese.</title>
        <authorList>
            <consortium name="US DOE Joint Genome Institute (JGI-PGF)"/>
            <person name="Walter F."/>
            <person name="Albersmeier A."/>
            <person name="Kalinowski J."/>
            <person name="Ruckert C."/>
        </authorList>
    </citation>
    <scope>NUCLEOTIDE SEQUENCE</scope>
    <source>
        <strain evidence="2">KCTC 42249</strain>
    </source>
</reference>
<dbReference type="Gene3D" id="1.10.3680.10">
    <property type="entry name" value="TerB-like"/>
    <property type="match status" value="1"/>
</dbReference>
<dbReference type="PROSITE" id="PS50076">
    <property type="entry name" value="DNAJ_2"/>
    <property type="match status" value="1"/>
</dbReference>
<feature type="domain" description="J" evidence="1">
    <location>
        <begin position="174"/>
        <end position="238"/>
    </location>
</feature>
<dbReference type="CDD" id="cd06257">
    <property type="entry name" value="DnaJ"/>
    <property type="match status" value="1"/>
</dbReference>
<dbReference type="Pfam" id="PF05099">
    <property type="entry name" value="TerB"/>
    <property type="match status" value="1"/>
</dbReference>
<dbReference type="SUPFAM" id="SSF158682">
    <property type="entry name" value="TerB-like"/>
    <property type="match status" value="1"/>
</dbReference>
<dbReference type="Proteomes" id="UP000630142">
    <property type="component" value="Unassembled WGS sequence"/>
</dbReference>
<evidence type="ECO:0000313" key="3">
    <source>
        <dbReference type="Proteomes" id="UP000630142"/>
    </source>
</evidence>
<dbReference type="SMART" id="SM00271">
    <property type="entry name" value="DnaJ"/>
    <property type="match status" value="1"/>
</dbReference>
<dbReference type="EMBL" id="BMZQ01000001">
    <property type="protein sequence ID" value="GHD11014.1"/>
    <property type="molecule type" value="Genomic_DNA"/>
</dbReference>
<dbReference type="InterPro" id="IPR001623">
    <property type="entry name" value="DnaJ_domain"/>
</dbReference>
<proteinExistence type="predicted"/>
<dbReference type="InterPro" id="IPR007791">
    <property type="entry name" value="DjlA_N"/>
</dbReference>
<organism evidence="2 3">
    <name type="scientific">Tianweitania populi</name>
    <dbReference type="NCBI Taxonomy" id="1607949"/>
    <lineage>
        <taxon>Bacteria</taxon>
        <taxon>Pseudomonadati</taxon>
        <taxon>Pseudomonadota</taxon>
        <taxon>Alphaproteobacteria</taxon>
        <taxon>Hyphomicrobiales</taxon>
        <taxon>Phyllobacteriaceae</taxon>
        <taxon>Tianweitania</taxon>
    </lineage>
</organism>
<name>A0A8J3DP66_9HYPH</name>
<dbReference type="CDD" id="cd07316">
    <property type="entry name" value="terB_like_DjlA"/>
    <property type="match status" value="1"/>
</dbReference>
<dbReference type="SUPFAM" id="SSF46565">
    <property type="entry name" value="Chaperone J-domain"/>
    <property type="match status" value="1"/>
</dbReference>
<protein>
    <submittedName>
        <fullName evidence="2">Molecular chaperone DjlA</fullName>
    </submittedName>
</protein>
<dbReference type="RefSeq" id="WP_189502708.1">
    <property type="nucleotide sequence ID" value="NZ_BMZQ01000001.1"/>
</dbReference>
<dbReference type="Gene3D" id="1.10.287.110">
    <property type="entry name" value="DnaJ domain"/>
    <property type="match status" value="1"/>
</dbReference>
<sequence length="240" mass="26591">MDSVWSRLGAALLSLPARGASGIGSLLEAIRTMFVGDPALRRQVGFSVAMIALSAKMARADGVVTQDEVRAFHRIFEIPPDEMRNVQRLYNLAQADTAGFETYAYQLANLCGSGDDNCLLLQDILDGLFYIAEADGIVHEREVAFLRRVSEIFRIDALHFERLLARHARPMGADPYAVLDLPINTEFGAVRKRYRTLVAENHPDRLIARGMPADFIAIATNRLAAINSAYEMIERSQVPA</sequence>
<dbReference type="AlphaFoldDB" id="A0A8J3DP66"/>
<keyword evidence="3" id="KW-1185">Reference proteome</keyword>
<evidence type="ECO:0000259" key="1">
    <source>
        <dbReference type="PROSITE" id="PS50076"/>
    </source>
</evidence>